<dbReference type="PROSITE" id="PS00894">
    <property type="entry name" value="HTH_DEOR_1"/>
    <property type="match status" value="1"/>
</dbReference>
<dbReference type="GO" id="GO:0003677">
    <property type="term" value="F:DNA binding"/>
    <property type="evidence" value="ECO:0007669"/>
    <property type="project" value="UniProtKB-KW"/>
</dbReference>
<keyword evidence="3" id="KW-0805">Transcription regulation</keyword>
<evidence type="ECO:0000256" key="3">
    <source>
        <dbReference type="ARBA" id="ARBA00023015"/>
    </source>
</evidence>
<evidence type="ECO:0000259" key="7">
    <source>
        <dbReference type="PROSITE" id="PS51000"/>
    </source>
</evidence>
<dbReference type="Proteomes" id="UP000550729">
    <property type="component" value="Unassembled WGS sequence"/>
</dbReference>
<dbReference type="Pfam" id="PF08220">
    <property type="entry name" value="HTH_DeoR"/>
    <property type="match status" value="1"/>
</dbReference>
<protein>
    <recommendedName>
        <fullName evidence="1">Lactose phosphotransferase system repressor</fullName>
    </recommendedName>
</protein>
<evidence type="ECO:0000256" key="1">
    <source>
        <dbReference type="ARBA" id="ARBA00021390"/>
    </source>
</evidence>
<reference evidence="8 9" key="1">
    <citation type="submission" date="2020-04" db="EMBL/GenBank/DDBJ databases">
        <title>Gordonia sp. nov. TBRC 11910.</title>
        <authorList>
            <person name="Suriyachadkun C."/>
        </authorList>
    </citation>
    <scope>NUCLEOTIDE SEQUENCE [LARGE SCALE GENOMIC DNA]</scope>
    <source>
        <strain evidence="8 9">TBRC 11910</strain>
    </source>
</reference>
<keyword evidence="5" id="KW-0804">Transcription</keyword>
<dbReference type="PROSITE" id="PS51000">
    <property type="entry name" value="HTH_DEOR_2"/>
    <property type="match status" value="1"/>
</dbReference>
<dbReference type="PANTHER" id="PTHR30363">
    <property type="entry name" value="HTH-TYPE TRANSCRIPTIONAL REGULATOR SRLR-RELATED"/>
    <property type="match status" value="1"/>
</dbReference>
<dbReference type="Pfam" id="PF00455">
    <property type="entry name" value="DeoRC"/>
    <property type="match status" value="1"/>
</dbReference>
<name>A0A848L6U0_9ACTN</name>
<dbReference type="SMART" id="SM00420">
    <property type="entry name" value="HTH_DEOR"/>
    <property type="match status" value="1"/>
</dbReference>
<dbReference type="SMART" id="SM01134">
    <property type="entry name" value="DeoRC"/>
    <property type="match status" value="1"/>
</dbReference>
<dbReference type="InterPro" id="IPR018356">
    <property type="entry name" value="Tscrpt_reg_HTH_DeoR_CS"/>
</dbReference>
<dbReference type="InterPro" id="IPR014036">
    <property type="entry name" value="DeoR-like_C"/>
</dbReference>
<dbReference type="EMBL" id="JABBNB010000035">
    <property type="protein sequence ID" value="NMO04413.1"/>
    <property type="molecule type" value="Genomic_DNA"/>
</dbReference>
<dbReference type="PRINTS" id="PR00037">
    <property type="entry name" value="HTHLACR"/>
</dbReference>
<dbReference type="SUPFAM" id="SSF100950">
    <property type="entry name" value="NagB/RpiA/CoA transferase-like"/>
    <property type="match status" value="1"/>
</dbReference>
<dbReference type="Gene3D" id="3.40.50.1360">
    <property type="match status" value="1"/>
</dbReference>
<organism evidence="8 9">
    <name type="scientific">Gordonia asplenii</name>
    <dbReference type="NCBI Taxonomy" id="2725283"/>
    <lineage>
        <taxon>Bacteria</taxon>
        <taxon>Bacillati</taxon>
        <taxon>Actinomycetota</taxon>
        <taxon>Actinomycetes</taxon>
        <taxon>Mycobacteriales</taxon>
        <taxon>Gordoniaceae</taxon>
        <taxon>Gordonia</taxon>
    </lineage>
</organism>
<dbReference type="PANTHER" id="PTHR30363:SF4">
    <property type="entry name" value="GLYCEROL-3-PHOSPHATE REGULON REPRESSOR"/>
    <property type="match status" value="1"/>
</dbReference>
<evidence type="ECO:0000256" key="2">
    <source>
        <dbReference type="ARBA" id="ARBA00022491"/>
    </source>
</evidence>
<dbReference type="InterPro" id="IPR001034">
    <property type="entry name" value="DeoR_HTH"/>
</dbReference>
<comment type="caution">
    <text evidence="8">The sequence shown here is derived from an EMBL/GenBank/DDBJ whole genome shotgun (WGS) entry which is preliminary data.</text>
</comment>
<evidence type="ECO:0000256" key="6">
    <source>
        <dbReference type="ARBA" id="ARBA00024937"/>
    </source>
</evidence>
<keyword evidence="2" id="KW-0678">Repressor</keyword>
<dbReference type="InterPro" id="IPR050313">
    <property type="entry name" value="Carb_Metab_HTH_regulators"/>
</dbReference>
<evidence type="ECO:0000256" key="4">
    <source>
        <dbReference type="ARBA" id="ARBA00023125"/>
    </source>
</evidence>
<comment type="function">
    <text evidence="6">Repressor of the lactose catabolism operon. Galactose-6-phosphate is the inducer.</text>
</comment>
<keyword evidence="9" id="KW-1185">Reference proteome</keyword>
<dbReference type="Gene3D" id="1.10.10.10">
    <property type="entry name" value="Winged helix-like DNA-binding domain superfamily/Winged helix DNA-binding domain"/>
    <property type="match status" value="1"/>
</dbReference>
<proteinExistence type="predicted"/>
<gene>
    <name evidence="8" type="ORF">HH308_24645</name>
</gene>
<dbReference type="SUPFAM" id="SSF46785">
    <property type="entry name" value="Winged helix' DNA-binding domain"/>
    <property type="match status" value="1"/>
</dbReference>
<dbReference type="RefSeq" id="WP_170196918.1">
    <property type="nucleotide sequence ID" value="NZ_JABBNB010000035.1"/>
</dbReference>
<accession>A0A848L6U0</accession>
<dbReference type="GO" id="GO:0003700">
    <property type="term" value="F:DNA-binding transcription factor activity"/>
    <property type="evidence" value="ECO:0007669"/>
    <property type="project" value="InterPro"/>
</dbReference>
<feature type="domain" description="HTH deoR-type" evidence="7">
    <location>
        <begin position="3"/>
        <end position="58"/>
    </location>
</feature>
<keyword evidence="4" id="KW-0238">DNA-binding</keyword>
<sequence length="252" mass="26929">MNATERQQQILETLDLRGRLAIAELSARFEVSDMTIRRDLAQLEAEGLLRRTHGGAVRSQSGNFEPPYALRTRLNAESKRAIAVSVVAQLADGETVVLDGGSTGVAIAEELVGRKLTVCALNLRVADVLMASPATRVMVPGGEVRHGEQSFVGPAAERTLADYRFDSYVMTVSAVDMTAGLTEWNEADAAIKRAALVSSTRCIVACDSTKFGQTAFARVAAVDAADQIHTDTHLPTDVRQSLTAAGIAPYIS</sequence>
<evidence type="ECO:0000313" key="9">
    <source>
        <dbReference type="Proteomes" id="UP000550729"/>
    </source>
</evidence>
<dbReference type="InterPro" id="IPR036390">
    <property type="entry name" value="WH_DNA-bd_sf"/>
</dbReference>
<dbReference type="InterPro" id="IPR037171">
    <property type="entry name" value="NagB/RpiA_transferase-like"/>
</dbReference>
<evidence type="ECO:0000313" key="8">
    <source>
        <dbReference type="EMBL" id="NMO04413.1"/>
    </source>
</evidence>
<dbReference type="InterPro" id="IPR036388">
    <property type="entry name" value="WH-like_DNA-bd_sf"/>
</dbReference>
<evidence type="ECO:0000256" key="5">
    <source>
        <dbReference type="ARBA" id="ARBA00023163"/>
    </source>
</evidence>
<dbReference type="AlphaFoldDB" id="A0A848L6U0"/>